<protein>
    <submittedName>
        <fullName evidence="2">Pentapeptide repeat-containing protein</fullName>
    </submittedName>
</protein>
<sequence length="372" mass="40439">MGGFVIGSAGSPCRVRICPPCPARADSFARSAAAWARAPRREGPPQIDPVARIDALTATGRANWFALLAYLAFALITTLGVEDVDFFVDSRQTQLSLVNVSIPTFSFFVFAPILGAALYAYLHLHIRKVTEPLAEAPQPAYLKAKRQAWCTARGYVEGADPDCAGFFARIEQDFDVEWITYRKALIALIAKPDLRGKDLRRALLSGAELSGIDFRGALMQGANLGWAGLQSVKWQGAKGSASLAHSADFRGSTGLMQELLSTMIGNPETLLPDTRDAATGESLFVPSCWPFEPKGWHVLVGALARNGMTEERMRAEFLCAPGEAPRKTGTPWPLDRDPPWVEDPGWMPQDRGEMVIYTPTPAPPKAFAPPAL</sequence>
<keyword evidence="3" id="KW-1185">Reference proteome</keyword>
<accession>A0ABS6AGS0</accession>
<dbReference type="EMBL" id="JAHKNG010000008">
    <property type="protein sequence ID" value="MBU3029789.1"/>
    <property type="molecule type" value="Genomic_DNA"/>
</dbReference>
<keyword evidence="1" id="KW-0472">Membrane</keyword>
<dbReference type="Pfam" id="PF00805">
    <property type="entry name" value="Pentapeptide"/>
    <property type="match status" value="1"/>
</dbReference>
<dbReference type="Proteomes" id="UP001166191">
    <property type="component" value="Unassembled WGS sequence"/>
</dbReference>
<comment type="caution">
    <text evidence="2">The sequence shown here is derived from an EMBL/GenBank/DDBJ whole genome shotgun (WGS) entry which is preliminary data.</text>
</comment>
<name>A0ABS6AGS0_9RHOB</name>
<proteinExistence type="predicted"/>
<feature type="transmembrane region" description="Helical" evidence="1">
    <location>
        <begin position="101"/>
        <end position="122"/>
    </location>
</feature>
<keyword evidence="1" id="KW-1133">Transmembrane helix</keyword>
<evidence type="ECO:0000313" key="2">
    <source>
        <dbReference type="EMBL" id="MBU3029789.1"/>
    </source>
</evidence>
<organism evidence="2 3">
    <name type="scientific">Paracoccus marinaquae</name>
    <dbReference type="NCBI Taxonomy" id="2841926"/>
    <lineage>
        <taxon>Bacteria</taxon>
        <taxon>Pseudomonadati</taxon>
        <taxon>Pseudomonadota</taxon>
        <taxon>Alphaproteobacteria</taxon>
        <taxon>Rhodobacterales</taxon>
        <taxon>Paracoccaceae</taxon>
        <taxon>Paracoccus</taxon>
    </lineage>
</organism>
<dbReference type="RefSeq" id="WP_216032474.1">
    <property type="nucleotide sequence ID" value="NZ_JAHKNG010000008.1"/>
</dbReference>
<evidence type="ECO:0000256" key="1">
    <source>
        <dbReference type="SAM" id="Phobius"/>
    </source>
</evidence>
<dbReference type="InterPro" id="IPR001646">
    <property type="entry name" value="5peptide_repeat"/>
</dbReference>
<gene>
    <name evidence="2" type="ORF">KNW02_06600</name>
</gene>
<feature type="transmembrane region" description="Helical" evidence="1">
    <location>
        <begin position="62"/>
        <end position="81"/>
    </location>
</feature>
<reference evidence="2" key="1">
    <citation type="submission" date="2021-06" db="EMBL/GenBank/DDBJ databases">
        <title>Paracoccus bacterium XHP0099 sp. nov., isolated from the surface waters of the Yellow Sea.</title>
        <authorList>
            <person name="Xue H."/>
            <person name="Zhang D."/>
        </authorList>
    </citation>
    <scope>NUCLEOTIDE SEQUENCE</scope>
    <source>
        <strain evidence="2">XHP0099</strain>
    </source>
</reference>
<evidence type="ECO:0000313" key="3">
    <source>
        <dbReference type="Proteomes" id="UP001166191"/>
    </source>
</evidence>
<keyword evidence="1" id="KW-0812">Transmembrane</keyword>